<evidence type="ECO:0000313" key="2">
    <source>
        <dbReference type="EMBL" id="EFH57091.1"/>
    </source>
</evidence>
<sequence length="246" mass="28458">MEKNSIPRGVFIKDITSLFYHKERVGGDLTVPDSLPNFEPNESVASANVQKNLERVNDEQVEVEQRPEVIEVGNDLLRKLAFTLGFQQKSFCLTRDESNHFEMFGYEYIGEGSLVKDLEVSADHPLKMMEECIGYARVVVRAMKKKIRDQEEADEEWKAESEGSRLHRDRDTRVERTATKAHARLDKVKTYLEEQMKVIRPNMDLLNQAQGMEESLKAFIERGAIISKEEMSNIKMLKWMPSTSWI</sequence>
<dbReference type="Gramene" id="Al_scaffold_0004_943">
    <property type="protein sequence ID" value="Al_scaffold_0004_943"/>
    <property type="gene ID" value="Al_scaffold_0004_943"/>
</dbReference>
<organism evidence="3">
    <name type="scientific">Arabidopsis lyrata subsp. lyrata</name>
    <name type="common">Lyre-leaved rock-cress</name>
    <dbReference type="NCBI Taxonomy" id="81972"/>
    <lineage>
        <taxon>Eukaryota</taxon>
        <taxon>Viridiplantae</taxon>
        <taxon>Streptophyta</taxon>
        <taxon>Embryophyta</taxon>
        <taxon>Tracheophyta</taxon>
        <taxon>Spermatophyta</taxon>
        <taxon>Magnoliopsida</taxon>
        <taxon>eudicotyledons</taxon>
        <taxon>Gunneridae</taxon>
        <taxon>Pentapetalae</taxon>
        <taxon>rosids</taxon>
        <taxon>malvids</taxon>
        <taxon>Brassicales</taxon>
        <taxon>Brassicaceae</taxon>
        <taxon>Camelineae</taxon>
        <taxon>Arabidopsis</taxon>
    </lineage>
</organism>
<protein>
    <submittedName>
        <fullName evidence="2">Predicted protein</fullName>
    </submittedName>
</protein>
<gene>
    <name evidence="2" type="ORF">ARALYDRAFT_668224</name>
</gene>
<reference evidence="3" key="1">
    <citation type="journal article" date="2011" name="Nat. Genet.">
        <title>The Arabidopsis lyrata genome sequence and the basis of rapid genome size change.</title>
        <authorList>
            <person name="Hu T.T."/>
            <person name="Pattyn P."/>
            <person name="Bakker E.G."/>
            <person name="Cao J."/>
            <person name="Cheng J.-F."/>
            <person name="Clark R.M."/>
            <person name="Fahlgren N."/>
            <person name="Fawcett J.A."/>
            <person name="Grimwood J."/>
            <person name="Gundlach H."/>
            <person name="Haberer G."/>
            <person name="Hollister J.D."/>
            <person name="Ossowski S."/>
            <person name="Ottilar R.P."/>
            <person name="Salamov A.A."/>
            <person name="Schneeberger K."/>
            <person name="Spannagl M."/>
            <person name="Wang X."/>
            <person name="Yang L."/>
            <person name="Nasrallah M.E."/>
            <person name="Bergelson J."/>
            <person name="Carrington J.C."/>
            <person name="Gaut B.S."/>
            <person name="Schmutz J."/>
            <person name="Mayer K.F.X."/>
            <person name="Van de Peer Y."/>
            <person name="Grigoriev I.V."/>
            <person name="Nordborg M."/>
            <person name="Weigel D."/>
            <person name="Guo Y.-L."/>
        </authorList>
    </citation>
    <scope>NUCLEOTIDE SEQUENCE [LARGE SCALE GENOMIC DNA]</scope>
    <source>
        <strain evidence="3">cv. MN47</strain>
    </source>
</reference>
<accession>D7LET9</accession>
<evidence type="ECO:0000256" key="1">
    <source>
        <dbReference type="SAM" id="MobiDB-lite"/>
    </source>
</evidence>
<dbReference type="EMBL" id="GL348716">
    <property type="protein sequence ID" value="EFH57091.1"/>
    <property type="molecule type" value="Genomic_DNA"/>
</dbReference>
<dbReference type="AlphaFoldDB" id="D7LET9"/>
<feature type="compositionally biased region" description="Basic and acidic residues" evidence="1">
    <location>
        <begin position="156"/>
        <end position="177"/>
    </location>
</feature>
<dbReference type="HOGENOM" id="CLU_1130409_0_0_1"/>
<evidence type="ECO:0000313" key="3">
    <source>
        <dbReference type="Proteomes" id="UP000008694"/>
    </source>
</evidence>
<dbReference type="Proteomes" id="UP000008694">
    <property type="component" value="Unassembled WGS sequence"/>
</dbReference>
<proteinExistence type="predicted"/>
<keyword evidence="3" id="KW-1185">Reference proteome</keyword>
<name>D7LET9_ARALL</name>
<feature type="region of interest" description="Disordered" evidence="1">
    <location>
        <begin position="150"/>
        <end position="177"/>
    </location>
</feature>